<evidence type="ECO:0000256" key="2">
    <source>
        <dbReference type="ARBA" id="ARBA00010219"/>
    </source>
</evidence>
<dbReference type="Proteomes" id="UP000444721">
    <property type="component" value="Unassembled WGS sequence"/>
</dbReference>
<dbReference type="OMA" id="MEIAATN"/>
<evidence type="ECO:0000256" key="5">
    <source>
        <dbReference type="ARBA" id="ARBA00023154"/>
    </source>
</evidence>
<evidence type="ECO:0000256" key="7">
    <source>
        <dbReference type="ARBA" id="ARBA00051712"/>
    </source>
</evidence>
<evidence type="ECO:0000256" key="6">
    <source>
        <dbReference type="ARBA" id="ARBA00023235"/>
    </source>
</evidence>
<dbReference type="PANTHER" id="PTHR31689:SF0">
    <property type="entry name" value="DIAMINOPIMELATE EPIMERASE"/>
    <property type="match status" value="1"/>
</dbReference>
<dbReference type="GO" id="GO:0008837">
    <property type="term" value="F:diaminopimelate epimerase activity"/>
    <property type="evidence" value="ECO:0007669"/>
    <property type="project" value="UniProtKB-EC"/>
</dbReference>
<dbReference type="PANTHER" id="PTHR31689">
    <property type="entry name" value="DIAMINOPIMELATE EPIMERASE, CHLOROPLASTIC"/>
    <property type="match status" value="1"/>
</dbReference>
<dbReference type="GeneID" id="68119659"/>
<dbReference type="VEuPathDB" id="AmoebaDB:NF0110710"/>
<evidence type="ECO:0000256" key="1">
    <source>
        <dbReference type="ARBA" id="ARBA00005196"/>
    </source>
</evidence>
<dbReference type="PROSITE" id="PS01326">
    <property type="entry name" value="DAP_EPIMERASE"/>
    <property type="match status" value="1"/>
</dbReference>
<dbReference type="GO" id="GO:0009089">
    <property type="term" value="P:lysine biosynthetic process via diaminopimelate"/>
    <property type="evidence" value="ECO:0007669"/>
    <property type="project" value="UniProtKB-UniPathway"/>
</dbReference>
<name>A0A6A5BWZ9_NAEFO</name>
<dbReference type="InterPro" id="IPR001653">
    <property type="entry name" value="DAP_epimerase_DapF"/>
</dbReference>
<dbReference type="EC" id="5.1.1.7" evidence="3"/>
<sequence length="496" mass="56555">MAQQNLSIFSSSSLVESQQHTHNDCFSFCKMHGLGNDYLYIDCCFGNGHSNPSENDFRKFIKHLNIGPNENDENGSLSNHHHHPNTHSYTLEHIIQKLCHRNFGIGADGVIFITTPNLELLEENTIQSSSSHNNTTIHCRMEMYNSDGSSGEMCGNGLRCVAQYACDRLIAMKKIEKNQISHHERFSNVQYGYHVRVQSHRKVYDCICYAGVEEEGNKKRQQLCHDENYFIVHDQILLVATTPTNHTLWVEIEMGQLQTQASNFDMATDFENPLMEVPLVNQEEGLVRKVLYHYTQQHVLKIPLYCLLVPNPHAICFVNEIGMNDKSSVFETIWKDVNKIPLALVGSVIENDREIFPQRTNVEFIEMMTDALPTNVKKRENRSTLIEMLESNCVLRVRQRTWERGSGETNACGTGAFAVSQLVYLRKFYGNGQNNEGTPSSSPPPVCTVQVKLNGGDLYFNYDRRKQDDATTMTRVNMIGPVTYVCNGSFRIFDFL</sequence>
<dbReference type="GO" id="GO:0005829">
    <property type="term" value="C:cytosol"/>
    <property type="evidence" value="ECO:0007669"/>
    <property type="project" value="TreeGrafter"/>
</dbReference>
<dbReference type="AlphaFoldDB" id="A0A6A5BWZ9"/>
<dbReference type="HAMAP" id="MF_00197">
    <property type="entry name" value="DAP_epimerase"/>
    <property type="match status" value="1"/>
</dbReference>
<proteinExistence type="inferred from homology"/>
<dbReference type="Pfam" id="PF01678">
    <property type="entry name" value="DAP_epimerase"/>
    <property type="match status" value="1"/>
</dbReference>
<evidence type="ECO:0000313" key="9">
    <source>
        <dbReference type="Proteomes" id="UP000444721"/>
    </source>
</evidence>
<comment type="similarity">
    <text evidence="2">Belongs to the diaminopimelate epimerase family.</text>
</comment>
<comment type="catalytic activity">
    <reaction evidence="7">
        <text>(2S,6S)-2,6-diaminopimelate = meso-2,6-diaminopimelate</text>
        <dbReference type="Rhea" id="RHEA:15393"/>
        <dbReference type="ChEBI" id="CHEBI:57609"/>
        <dbReference type="ChEBI" id="CHEBI:57791"/>
        <dbReference type="EC" id="5.1.1.7"/>
    </reaction>
</comment>
<evidence type="ECO:0000256" key="4">
    <source>
        <dbReference type="ARBA" id="ARBA00022605"/>
    </source>
</evidence>
<dbReference type="OrthoDB" id="4768at2759"/>
<keyword evidence="6" id="KW-0413">Isomerase</keyword>
<dbReference type="InterPro" id="IPR018510">
    <property type="entry name" value="DAP_epimerase_AS"/>
</dbReference>
<dbReference type="EMBL" id="VFQX01000013">
    <property type="protein sequence ID" value="KAF0981787.1"/>
    <property type="molecule type" value="Genomic_DNA"/>
</dbReference>
<dbReference type="UniPathway" id="UPA00034">
    <property type="reaction ID" value="UER00025"/>
</dbReference>
<keyword evidence="4" id="KW-0028">Amino-acid biosynthesis</keyword>
<keyword evidence="9" id="KW-1185">Reference proteome</keyword>
<evidence type="ECO:0000256" key="3">
    <source>
        <dbReference type="ARBA" id="ARBA00013080"/>
    </source>
</evidence>
<dbReference type="Gene3D" id="3.10.310.10">
    <property type="entry name" value="Diaminopimelate Epimerase, Chain A, domain 1"/>
    <property type="match status" value="2"/>
</dbReference>
<protein>
    <recommendedName>
        <fullName evidence="3">diaminopimelate epimerase</fullName>
        <ecNumber evidence="3">5.1.1.7</ecNumber>
    </recommendedName>
</protein>
<dbReference type="RefSeq" id="XP_044566500.1">
    <property type="nucleotide sequence ID" value="XM_044702965.1"/>
</dbReference>
<keyword evidence="5" id="KW-0457">Lysine biosynthesis</keyword>
<dbReference type="SUPFAM" id="SSF54506">
    <property type="entry name" value="Diaminopimelate epimerase-like"/>
    <property type="match status" value="2"/>
</dbReference>
<reference evidence="8 9" key="1">
    <citation type="journal article" date="2019" name="Sci. Rep.">
        <title>Nanopore sequencing improves the draft genome of the human pathogenic amoeba Naegleria fowleri.</title>
        <authorList>
            <person name="Liechti N."/>
            <person name="Schurch N."/>
            <person name="Bruggmann R."/>
            <person name="Wittwer M."/>
        </authorList>
    </citation>
    <scope>NUCLEOTIDE SEQUENCE [LARGE SCALE GENOMIC DNA]</scope>
    <source>
        <strain evidence="8 9">ATCC 30894</strain>
    </source>
</reference>
<comment type="pathway">
    <text evidence="1">Amino-acid biosynthesis; L-lysine biosynthesis via DAP pathway; DL-2,6-diaminopimelate from LL-2,6-diaminopimelate: step 1/1.</text>
</comment>
<evidence type="ECO:0000313" key="8">
    <source>
        <dbReference type="EMBL" id="KAF0981787.1"/>
    </source>
</evidence>
<comment type="caution">
    <text evidence="8">The sequence shown here is derived from an EMBL/GenBank/DDBJ whole genome shotgun (WGS) entry which is preliminary data.</text>
</comment>
<organism evidence="8 9">
    <name type="scientific">Naegleria fowleri</name>
    <name type="common">Brain eating amoeba</name>
    <dbReference type="NCBI Taxonomy" id="5763"/>
    <lineage>
        <taxon>Eukaryota</taxon>
        <taxon>Discoba</taxon>
        <taxon>Heterolobosea</taxon>
        <taxon>Tetramitia</taxon>
        <taxon>Eutetramitia</taxon>
        <taxon>Vahlkampfiidae</taxon>
        <taxon>Naegleria</taxon>
    </lineage>
</organism>
<accession>A0A6A5BWZ9</accession>
<gene>
    <name evidence="8" type="ORF">FDP41_012444</name>
</gene>
<dbReference type="VEuPathDB" id="AmoebaDB:FDP41_012444"/>
<dbReference type="VEuPathDB" id="AmoebaDB:NfTy_040430"/>